<dbReference type="STRING" id="743788.S8FVZ9"/>
<organism evidence="6 7">
    <name type="scientific">Fomitopsis schrenkii</name>
    <name type="common">Brown rot fungus</name>
    <dbReference type="NCBI Taxonomy" id="2126942"/>
    <lineage>
        <taxon>Eukaryota</taxon>
        <taxon>Fungi</taxon>
        <taxon>Dikarya</taxon>
        <taxon>Basidiomycota</taxon>
        <taxon>Agaricomycotina</taxon>
        <taxon>Agaricomycetes</taxon>
        <taxon>Polyporales</taxon>
        <taxon>Fomitopsis</taxon>
    </lineage>
</organism>
<dbReference type="SUPFAM" id="SSF51556">
    <property type="entry name" value="Metallo-dependent hydrolases"/>
    <property type="match status" value="1"/>
</dbReference>
<gene>
    <name evidence="6" type="ORF">FOMPIDRAFT_1027443</name>
</gene>
<dbReference type="InterPro" id="IPR032466">
    <property type="entry name" value="Metal_Hydrolase"/>
</dbReference>
<sequence>MILRGDLVHCPGLGGIEILRDHLLVVNPLGFIDYVGAAGLQESREILRSSSEPLIVLDKGTFLLPTFCDLHLHAPQFLYQGTGLHLPLMEWLNEYAFKAEERLDADPALAERVYIRLTESLIENGTGAVLLFGTIKVDTNLILARVMQRAGIRAFVGKLSMDLSSRPTYVEPSVSAALSSAISFVGSCHGMVSRLPSHERLVEPVLTPRFVPTCTDDLLRSLGELASARRLRIQSHMAESHDQIAYVRRERGKTDMEIFAESRLLTPRTVQAHCTFLDPPSLAEVARFGTAIAHCPLSNAYFSARPFPLREALHAGVKVGLGSDIAGGYDIDIMGCMRQAVAISRMREGERVMALTDGRLCQDDGSLAVDWREALYLATRGGAVALDLQPGAGTFAVGAPFDAQCIRLSDASTKVGIGRLDFFEYPDQPQLTLDMVEKWWCLGDVRNRFAMWVQGRQLWGPPLNSHSTKIS</sequence>
<evidence type="ECO:0000256" key="2">
    <source>
        <dbReference type="ARBA" id="ARBA00022723"/>
    </source>
</evidence>
<dbReference type="GO" id="GO:0046098">
    <property type="term" value="P:guanine metabolic process"/>
    <property type="evidence" value="ECO:0007669"/>
    <property type="project" value="TreeGrafter"/>
</dbReference>
<dbReference type="GO" id="GO:0008892">
    <property type="term" value="F:guanine deaminase activity"/>
    <property type="evidence" value="ECO:0007669"/>
    <property type="project" value="TreeGrafter"/>
</dbReference>
<comment type="cofactor">
    <cofactor evidence="1">
        <name>Zn(2+)</name>
        <dbReference type="ChEBI" id="CHEBI:29105"/>
    </cofactor>
</comment>
<dbReference type="InterPro" id="IPR006680">
    <property type="entry name" value="Amidohydro-rel"/>
</dbReference>
<proteinExistence type="predicted"/>
<dbReference type="OrthoDB" id="194468at2759"/>
<dbReference type="PANTHER" id="PTHR11271:SF6">
    <property type="entry name" value="GUANINE DEAMINASE"/>
    <property type="match status" value="1"/>
</dbReference>
<reference evidence="6 7" key="1">
    <citation type="journal article" date="2012" name="Science">
        <title>The Paleozoic origin of enzymatic lignin decomposition reconstructed from 31 fungal genomes.</title>
        <authorList>
            <person name="Floudas D."/>
            <person name="Binder M."/>
            <person name="Riley R."/>
            <person name="Barry K."/>
            <person name="Blanchette R.A."/>
            <person name="Henrissat B."/>
            <person name="Martinez A.T."/>
            <person name="Otillar R."/>
            <person name="Spatafora J.W."/>
            <person name="Yadav J.S."/>
            <person name="Aerts A."/>
            <person name="Benoit I."/>
            <person name="Boyd A."/>
            <person name="Carlson A."/>
            <person name="Copeland A."/>
            <person name="Coutinho P.M."/>
            <person name="de Vries R.P."/>
            <person name="Ferreira P."/>
            <person name="Findley K."/>
            <person name="Foster B."/>
            <person name="Gaskell J."/>
            <person name="Glotzer D."/>
            <person name="Gorecki P."/>
            <person name="Heitman J."/>
            <person name="Hesse C."/>
            <person name="Hori C."/>
            <person name="Igarashi K."/>
            <person name="Jurgens J.A."/>
            <person name="Kallen N."/>
            <person name="Kersten P."/>
            <person name="Kohler A."/>
            <person name="Kuees U."/>
            <person name="Kumar T.K.A."/>
            <person name="Kuo A."/>
            <person name="LaButti K."/>
            <person name="Larrondo L.F."/>
            <person name="Lindquist E."/>
            <person name="Ling A."/>
            <person name="Lombard V."/>
            <person name="Lucas S."/>
            <person name="Lundell T."/>
            <person name="Martin R."/>
            <person name="McLaughlin D.J."/>
            <person name="Morgenstern I."/>
            <person name="Morin E."/>
            <person name="Murat C."/>
            <person name="Nagy L.G."/>
            <person name="Nolan M."/>
            <person name="Ohm R.A."/>
            <person name="Patyshakuliyeva A."/>
            <person name="Rokas A."/>
            <person name="Ruiz-Duenas F.J."/>
            <person name="Sabat G."/>
            <person name="Salamov A."/>
            <person name="Samejima M."/>
            <person name="Schmutz J."/>
            <person name="Slot J.C."/>
            <person name="St John F."/>
            <person name="Stenlid J."/>
            <person name="Sun H."/>
            <person name="Sun S."/>
            <person name="Syed K."/>
            <person name="Tsang A."/>
            <person name="Wiebenga A."/>
            <person name="Young D."/>
            <person name="Pisabarro A."/>
            <person name="Eastwood D.C."/>
            <person name="Martin F."/>
            <person name="Cullen D."/>
            <person name="Grigoriev I.V."/>
            <person name="Hibbett D.S."/>
        </authorList>
    </citation>
    <scope>NUCLEOTIDE SEQUENCE</scope>
    <source>
        <strain evidence="7">FP-58527</strain>
    </source>
</reference>
<dbReference type="InParanoid" id="S8FVZ9"/>
<evidence type="ECO:0000256" key="3">
    <source>
        <dbReference type="ARBA" id="ARBA00022801"/>
    </source>
</evidence>
<keyword evidence="7" id="KW-1185">Reference proteome</keyword>
<dbReference type="Pfam" id="PF01979">
    <property type="entry name" value="Amidohydro_1"/>
    <property type="match status" value="1"/>
</dbReference>
<feature type="domain" description="Amidohydrolase-related" evidence="5">
    <location>
        <begin position="62"/>
        <end position="408"/>
    </location>
</feature>
<dbReference type="Gene3D" id="2.30.40.10">
    <property type="entry name" value="Urease, subunit C, domain 1"/>
    <property type="match status" value="1"/>
</dbReference>
<dbReference type="PANTHER" id="PTHR11271">
    <property type="entry name" value="GUANINE DEAMINASE"/>
    <property type="match status" value="1"/>
</dbReference>
<evidence type="ECO:0000313" key="6">
    <source>
        <dbReference type="EMBL" id="EPT05261.1"/>
    </source>
</evidence>
<dbReference type="InterPro" id="IPR051607">
    <property type="entry name" value="Metallo-dep_hydrolases"/>
</dbReference>
<dbReference type="GO" id="GO:0008270">
    <property type="term" value="F:zinc ion binding"/>
    <property type="evidence" value="ECO:0007669"/>
    <property type="project" value="TreeGrafter"/>
</dbReference>
<dbReference type="GO" id="GO:0005829">
    <property type="term" value="C:cytosol"/>
    <property type="evidence" value="ECO:0007669"/>
    <property type="project" value="TreeGrafter"/>
</dbReference>
<dbReference type="Gene3D" id="3.20.20.140">
    <property type="entry name" value="Metal-dependent hydrolases"/>
    <property type="match status" value="1"/>
</dbReference>
<evidence type="ECO:0000256" key="1">
    <source>
        <dbReference type="ARBA" id="ARBA00001947"/>
    </source>
</evidence>
<name>S8FVZ9_FOMSC</name>
<dbReference type="eggNOG" id="KOG3968">
    <property type="taxonomic scope" value="Eukaryota"/>
</dbReference>
<dbReference type="EMBL" id="KE504124">
    <property type="protein sequence ID" value="EPT05261.1"/>
    <property type="molecule type" value="Genomic_DNA"/>
</dbReference>
<keyword evidence="4" id="KW-0862">Zinc</keyword>
<dbReference type="Proteomes" id="UP000015241">
    <property type="component" value="Unassembled WGS sequence"/>
</dbReference>
<evidence type="ECO:0000256" key="4">
    <source>
        <dbReference type="ARBA" id="ARBA00022833"/>
    </source>
</evidence>
<dbReference type="AlphaFoldDB" id="S8FVZ9"/>
<accession>S8FVZ9</accession>
<evidence type="ECO:0000313" key="7">
    <source>
        <dbReference type="Proteomes" id="UP000015241"/>
    </source>
</evidence>
<dbReference type="InterPro" id="IPR011059">
    <property type="entry name" value="Metal-dep_hydrolase_composite"/>
</dbReference>
<evidence type="ECO:0000259" key="5">
    <source>
        <dbReference type="Pfam" id="PF01979"/>
    </source>
</evidence>
<keyword evidence="3" id="KW-0378">Hydrolase</keyword>
<keyword evidence="2" id="KW-0479">Metal-binding</keyword>
<dbReference type="HOGENOM" id="CLU_012358_0_1_1"/>
<protein>
    <recommendedName>
        <fullName evidence="5">Amidohydrolase-related domain-containing protein</fullName>
    </recommendedName>
</protein>